<keyword evidence="1" id="KW-1003">Cell membrane</keyword>
<organism evidence="7">
    <name type="scientific">freshwater metagenome</name>
    <dbReference type="NCBI Taxonomy" id="449393"/>
    <lineage>
        <taxon>unclassified sequences</taxon>
        <taxon>metagenomes</taxon>
        <taxon>ecological metagenomes</taxon>
    </lineage>
</organism>
<protein>
    <submittedName>
        <fullName evidence="7">Unannotated protein</fullName>
    </submittedName>
</protein>
<feature type="transmembrane region" description="Helical" evidence="6">
    <location>
        <begin position="61"/>
        <end position="79"/>
    </location>
</feature>
<evidence type="ECO:0000256" key="4">
    <source>
        <dbReference type="ARBA" id="ARBA00022989"/>
    </source>
</evidence>
<name>A0A6J7KHU6_9ZZZZ</name>
<keyword evidence="3 6" id="KW-0812">Transmembrane</keyword>
<dbReference type="PANTHER" id="PTHR30589">
    <property type="entry name" value="PROLIPOPROTEIN DIACYLGLYCERYL TRANSFERASE"/>
    <property type="match status" value="1"/>
</dbReference>
<dbReference type="InterPro" id="IPR001640">
    <property type="entry name" value="Lgt"/>
</dbReference>
<dbReference type="NCBIfam" id="TIGR00544">
    <property type="entry name" value="lgt"/>
    <property type="match status" value="1"/>
</dbReference>
<dbReference type="PANTHER" id="PTHR30589:SF0">
    <property type="entry name" value="PHOSPHATIDYLGLYCEROL--PROLIPOPROTEIN DIACYLGLYCERYL TRANSFERASE"/>
    <property type="match status" value="1"/>
</dbReference>
<keyword evidence="4 6" id="KW-1133">Transmembrane helix</keyword>
<evidence type="ECO:0000256" key="3">
    <source>
        <dbReference type="ARBA" id="ARBA00022692"/>
    </source>
</evidence>
<feature type="transmembrane region" description="Helical" evidence="6">
    <location>
        <begin position="243"/>
        <end position="262"/>
    </location>
</feature>
<gene>
    <name evidence="7" type="ORF">UFOPK3789_00872</name>
</gene>
<dbReference type="GO" id="GO:0005886">
    <property type="term" value="C:plasma membrane"/>
    <property type="evidence" value="ECO:0007669"/>
    <property type="project" value="InterPro"/>
</dbReference>
<evidence type="ECO:0000256" key="2">
    <source>
        <dbReference type="ARBA" id="ARBA00022679"/>
    </source>
</evidence>
<evidence type="ECO:0000313" key="7">
    <source>
        <dbReference type="EMBL" id="CAB4954069.1"/>
    </source>
</evidence>
<dbReference type="Pfam" id="PF01790">
    <property type="entry name" value="LGT"/>
    <property type="match status" value="1"/>
</dbReference>
<evidence type="ECO:0000256" key="5">
    <source>
        <dbReference type="ARBA" id="ARBA00023136"/>
    </source>
</evidence>
<evidence type="ECO:0000256" key="1">
    <source>
        <dbReference type="ARBA" id="ARBA00022475"/>
    </source>
</evidence>
<feature type="transmembrane region" description="Helical" evidence="6">
    <location>
        <begin position="184"/>
        <end position="201"/>
    </location>
</feature>
<feature type="transmembrane region" description="Helical" evidence="6">
    <location>
        <begin position="99"/>
        <end position="117"/>
    </location>
</feature>
<keyword evidence="5 6" id="KW-0472">Membrane</keyword>
<accession>A0A6J7KHU6</accession>
<feature type="transmembrane region" description="Helical" evidence="6">
    <location>
        <begin position="24"/>
        <end position="41"/>
    </location>
</feature>
<dbReference type="EMBL" id="CAFBNL010000044">
    <property type="protein sequence ID" value="CAB4954069.1"/>
    <property type="molecule type" value="Genomic_DNA"/>
</dbReference>
<dbReference type="GO" id="GO:0042158">
    <property type="term" value="P:lipoprotein biosynthetic process"/>
    <property type="evidence" value="ECO:0007669"/>
    <property type="project" value="InterPro"/>
</dbReference>
<proteinExistence type="inferred from homology"/>
<sequence length="286" mass="31586">MITTLVHLGSIPSPSNSVIHLGPLPLHLYGLILAIAVLVAARISENRWVNRGHEAKEFGDLVIWIIIGGVVGARAYHVASDYQLFTGHWFDAFKIWQGGLSIWGAVIGGAVVVVLLARKRKLDLGDLVDSIAPGLVLAQAIGRWGNWANQELFGKPSNLPWAVEIDSAHRPAQYANTATFHPTFLYESLWCLGVFVALLVIERRFRLMKGQVLALYLILYTAGRFVFENMRTDKAHVIGPLRLNAWVSLVVCIGGILWFLWLRGHGTPAVPHVDRLPASVDQLPES</sequence>
<dbReference type="GO" id="GO:0008961">
    <property type="term" value="F:phosphatidylglycerol-prolipoprotein diacylglyceryl transferase activity"/>
    <property type="evidence" value="ECO:0007669"/>
    <property type="project" value="InterPro"/>
</dbReference>
<dbReference type="PROSITE" id="PS01311">
    <property type="entry name" value="LGT"/>
    <property type="match status" value="1"/>
</dbReference>
<reference evidence="7" key="1">
    <citation type="submission" date="2020-05" db="EMBL/GenBank/DDBJ databases">
        <authorList>
            <person name="Chiriac C."/>
            <person name="Salcher M."/>
            <person name="Ghai R."/>
            <person name="Kavagutti S V."/>
        </authorList>
    </citation>
    <scope>NUCLEOTIDE SEQUENCE</scope>
</reference>
<evidence type="ECO:0000256" key="6">
    <source>
        <dbReference type="SAM" id="Phobius"/>
    </source>
</evidence>
<feature type="transmembrane region" description="Helical" evidence="6">
    <location>
        <begin position="213"/>
        <end position="231"/>
    </location>
</feature>
<dbReference type="AlphaFoldDB" id="A0A6J7KHU6"/>
<keyword evidence="2" id="KW-0808">Transferase</keyword>
<dbReference type="HAMAP" id="MF_01147">
    <property type="entry name" value="Lgt"/>
    <property type="match status" value="1"/>
</dbReference>